<comment type="similarity">
    <text evidence="2 6">Belongs to the FKBP-type PPIase family.</text>
</comment>
<dbReference type="GO" id="GO:0006457">
    <property type="term" value="P:protein folding"/>
    <property type="evidence" value="ECO:0007669"/>
    <property type="project" value="InterPro"/>
</dbReference>
<dbReference type="PROSITE" id="PS51257">
    <property type="entry name" value="PROKAR_LIPOPROTEIN"/>
    <property type="match status" value="1"/>
</dbReference>
<feature type="domain" description="PPIase FKBP-type" evidence="7">
    <location>
        <begin position="99"/>
        <end position="184"/>
    </location>
</feature>
<dbReference type="InterPro" id="IPR000774">
    <property type="entry name" value="PPIase_FKBP_N"/>
</dbReference>
<dbReference type="Pfam" id="PF00254">
    <property type="entry name" value="FKBP_C"/>
    <property type="match status" value="1"/>
</dbReference>
<protein>
    <recommendedName>
        <fullName evidence="6">Peptidyl-prolyl cis-trans isomerase</fullName>
        <ecNumber evidence="6">5.2.1.8</ecNumber>
    </recommendedName>
</protein>
<evidence type="ECO:0000313" key="8">
    <source>
        <dbReference type="EMBL" id="HHL42281.1"/>
    </source>
</evidence>
<evidence type="ECO:0000256" key="1">
    <source>
        <dbReference type="ARBA" id="ARBA00000971"/>
    </source>
</evidence>
<dbReference type="InterPro" id="IPR046357">
    <property type="entry name" value="PPIase_dom_sf"/>
</dbReference>
<dbReference type="AlphaFoldDB" id="A0A7C5QNI6"/>
<dbReference type="InterPro" id="IPR001179">
    <property type="entry name" value="PPIase_FKBP_dom"/>
</dbReference>
<evidence type="ECO:0000256" key="4">
    <source>
        <dbReference type="ARBA" id="ARBA00023235"/>
    </source>
</evidence>
<dbReference type="SUPFAM" id="SSF54534">
    <property type="entry name" value="FKBP-like"/>
    <property type="match status" value="1"/>
</dbReference>
<dbReference type="Proteomes" id="UP000885830">
    <property type="component" value="Unassembled WGS sequence"/>
</dbReference>
<comment type="catalytic activity">
    <reaction evidence="1 5 6">
        <text>[protein]-peptidylproline (omega=180) = [protein]-peptidylproline (omega=0)</text>
        <dbReference type="Rhea" id="RHEA:16237"/>
        <dbReference type="Rhea" id="RHEA-COMP:10747"/>
        <dbReference type="Rhea" id="RHEA-COMP:10748"/>
        <dbReference type="ChEBI" id="CHEBI:83833"/>
        <dbReference type="ChEBI" id="CHEBI:83834"/>
        <dbReference type="EC" id="5.2.1.8"/>
    </reaction>
</comment>
<proteinExistence type="inferred from homology"/>
<dbReference type="Gene3D" id="3.10.50.40">
    <property type="match status" value="1"/>
</dbReference>
<dbReference type="GO" id="GO:0003755">
    <property type="term" value="F:peptidyl-prolyl cis-trans isomerase activity"/>
    <property type="evidence" value="ECO:0007669"/>
    <property type="project" value="UniProtKB-UniRule"/>
</dbReference>
<evidence type="ECO:0000259" key="7">
    <source>
        <dbReference type="PROSITE" id="PS50059"/>
    </source>
</evidence>
<reference evidence="8" key="1">
    <citation type="journal article" date="2020" name="mSystems">
        <title>Genome- and Community-Level Interaction Insights into Carbon Utilization and Element Cycling Functions of Hydrothermarchaeota in Hydrothermal Sediment.</title>
        <authorList>
            <person name="Zhou Z."/>
            <person name="Liu Y."/>
            <person name="Xu W."/>
            <person name="Pan J."/>
            <person name="Luo Z.H."/>
            <person name="Li M."/>
        </authorList>
    </citation>
    <scope>NUCLEOTIDE SEQUENCE [LARGE SCALE GENOMIC DNA]</scope>
    <source>
        <strain evidence="8">HyVt-485</strain>
    </source>
</reference>
<dbReference type="PROSITE" id="PS50059">
    <property type="entry name" value="FKBP_PPIASE"/>
    <property type="match status" value="1"/>
</dbReference>
<dbReference type="PANTHER" id="PTHR43811">
    <property type="entry name" value="FKBP-TYPE PEPTIDYL-PROLYL CIS-TRANS ISOMERASE FKPA"/>
    <property type="match status" value="1"/>
</dbReference>
<evidence type="ECO:0000256" key="6">
    <source>
        <dbReference type="RuleBase" id="RU003915"/>
    </source>
</evidence>
<name>A0A7C5QNI6_9PROT</name>
<dbReference type="PANTHER" id="PTHR43811:SF57">
    <property type="entry name" value="FKBP-TYPE PEPTIDYL-PROLYL CIS-TRANS ISOMERASE FKPA-RELATED"/>
    <property type="match status" value="1"/>
</dbReference>
<keyword evidence="3 5" id="KW-0697">Rotamase</keyword>
<organism evidence="8">
    <name type="scientific">Hellea balneolensis</name>
    <dbReference type="NCBI Taxonomy" id="287478"/>
    <lineage>
        <taxon>Bacteria</taxon>
        <taxon>Pseudomonadati</taxon>
        <taxon>Pseudomonadota</taxon>
        <taxon>Alphaproteobacteria</taxon>
        <taxon>Maricaulales</taxon>
        <taxon>Robiginitomaculaceae</taxon>
        <taxon>Hellea</taxon>
    </lineage>
</organism>
<dbReference type="Pfam" id="PF01346">
    <property type="entry name" value="FKBP_N"/>
    <property type="match status" value="1"/>
</dbReference>
<evidence type="ECO:0000256" key="3">
    <source>
        <dbReference type="ARBA" id="ARBA00023110"/>
    </source>
</evidence>
<sequence length="184" mass="20197">MKSLIHISMASMVLALGACQDKKPAEPETVVQDGSPVCPPEQVLADISTYSNEVADPTLSEAEWFAENGKKKGVHTTPSGLQYRINKSGPKNGPNPLPTNTVRVNYHGQFFDGKTFDSSYRRHKDIEFPLNRVIKGWTEGVGLMKPCDAWTFYIPSDLAYGPGGKGPIPPATPLMFHVQLIEIK</sequence>
<evidence type="ECO:0000256" key="5">
    <source>
        <dbReference type="PROSITE-ProRule" id="PRU00277"/>
    </source>
</evidence>
<comment type="caution">
    <text evidence="8">The sequence shown here is derived from an EMBL/GenBank/DDBJ whole genome shotgun (WGS) entry which is preliminary data.</text>
</comment>
<dbReference type="EMBL" id="DRMJ01000073">
    <property type="protein sequence ID" value="HHL42281.1"/>
    <property type="molecule type" value="Genomic_DNA"/>
</dbReference>
<evidence type="ECO:0000256" key="2">
    <source>
        <dbReference type="ARBA" id="ARBA00006577"/>
    </source>
</evidence>
<keyword evidence="4 5" id="KW-0413">Isomerase</keyword>
<dbReference type="EC" id="5.2.1.8" evidence="6"/>
<accession>A0A7C5QNI6</accession>
<gene>
    <name evidence="8" type="ORF">ENJ42_01565</name>
</gene>